<dbReference type="Proteomes" id="UP000799291">
    <property type="component" value="Unassembled WGS sequence"/>
</dbReference>
<feature type="non-terminal residue" evidence="1">
    <location>
        <position position="1"/>
    </location>
</feature>
<dbReference type="GO" id="GO:0006310">
    <property type="term" value="P:DNA recombination"/>
    <property type="evidence" value="ECO:0007669"/>
    <property type="project" value="InterPro"/>
</dbReference>
<dbReference type="Pfam" id="PF11917">
    <property type="entry name" value="DUF3435"/>
    <property type="match status" value="1"/>
</dbReference>
<dbReference type="InterPro" id="IPR021842">
    <property type="entry name" value="DUF3435"/>
</dbReference>
<dbReference type="OrthoDB" id="3943630at2759"/>
<name>A0A6G1IRH2_9PLEO</name>
<dbReference type="AlphaFoldDB" id="A0A6G1IRH2"/>
<keyword evidence="2" id="KW-1185">Reference proteome</keyword>
<proteinExistence type="predicted"/>
<reference evidence="1" key="1">
    <citation type="journal article" date="2020" name="Stud. Mycol.">
        <title>101 Dothideomycetes genomes: a test case for predicting lifestyles and emergence of pathogens.</title>
        <authorList>
            <person name="Haridas S."/>
            <person name="Albert R."/>
            <person name="Binder M."/>
            <person name="Bloem J."/>
            <person name="Labutti K."/>
            <person name="Salamov A."/>
            <person name="Andreopoulos B."/>
            <person name="Baker S."/>
            <person name="Barry K."/>
            <person name="Bills G."/>
            <person name="Bluhm B."/>
            <person name="Cannon C."/>
            <person name="Castanera R."/>
            <person name="Culley D."/>
            <person name="Daum C."/>
            <person name="Ezra D."/>
            <person name="Gonzalez J."/>
            <person name="Henrissat B."/>
            <person name="Kuo A."/>
            <person name="Liang C."/>
            <person name="Lipzen A."/>
            <person name="Lutzoni F."/>
            <person name="Magnuson J."/>
            <person name="Mondo S."/>
            <person name="Nolan M."/>
            <person name="Ohm R."/>
            <person name="Pangilinan J."/>
            <person name="Park H.-J."/>
            <person name="Ramirez L."/>
            <person name="Alfaro M."/>
            <person name="Sun H."/>
            <person name="Tritt A."/>
            <person name="Yoshinaga Y."/>
            <person name="Zwiers L.-H."/>
            <person name="Turgeon B."/>
            <person name="Goodwin S."/>
            <person name="Spatafora J."/>
            <person name="Crous P."/>
            <person name="Grigoriev I."/>
        </authorList>
    </citation>
    <scope>NUCLEOTIDE SEQUENCE</scope>
    <source>
        <strain evidence="1">CBS 122367</strain>
    </source>
</reference>
<sequence length="243" mass="27311">LWGLRPGKVVESSGLQGTAQGITYSDIAFQLSRHNGRILYQIRVALRFRKGAHNVFLNHTAVNFKNRYLSPTTSSREFAIRSNKKELPVLRAVRREVISDTMMCAVTINSMLRDLGARCRYKDIVTCYSFRRGFANAIEDKVSAPQKRQAMSHKDDATFRSYITPTISIDTHNLVRGLPEDRELVNFFRGIFYARDPGAPQPPSSSLCRSDGPLPPDLVATVKAEFPHVANPSELNALFRVVT</sequence>
<dbReference type="PANTHER" id="PTHR37535">
    <property type="entry name" value="FLUG DOMAIN PROTEIN"/>
    <property type="match status" value="1"/>
</dbReference>
<dbReference type="Gene3D" id="1.10.443.10">
    <property type="entry name" value="Intergrase catalytic core"/>
    <property type="match status" value="1"/>
</dbReference>
<evidence type="ECO:0000313" key="2">
    <source>
        <dbReference type="Proteomes" id="UP000799291"/>
    </source>
</evidence>
<evidence type="ECO:0000313" key="1">
    <source>
        <dbReference type="EMBL" id="KAF2680563.1"/>
    </source>
</evidence>
<dbReference type="EMBL" id="MU005595">
    <property type="protein sequence ID" value="KAF2680563.1"/>
    <property type="molecule type" value="Genomic_DNA"/>
</dbReference>
<dbReference type="InterPro" id="IPR013762">
    <property type="entry name" value="Integrase-like_cat_sf"/>
</dbReference>
<gene>
    <name evidence="1" type="ORF">K458DRAFT_458101</name>
</gene>
<dbReference type="GO" id="GO:0003677">
    <property type="term" value="F:DNA binding"/>
    <property type="evidence" value="ECO:0007669"/>
    <property type="project" value="InterPro"/>
</dbReference>
<dbReference type="GO" id="GO:0015074">
    <property type="term" value="P:DNA integration"/>
    <property type="evidence" value="ECO:0007669"/>
    <property type="project" value="InterPro"/>
</dbReference>
<accession>A0A6G1IRH2</accession>
<protein>
    <submittedName>
        <fullName evidence="1">Uncharacterized protein</fullName>
    </submittedName>
</protein>
<dbReference type="PANTHER" id="PTHR37535:SF3">
    <property type="entry name" value="FLUG DOMAIN-CONTAINING PROTEIN"/>
    <property type="match status" value="1"/>
</dbReference>
<organism evidence="1 2">
    <name type="scientific">Lentithecium fluviatile CBS 122367</name>
    <dbReference type="NCBI Taxonomy" id="1168545"/>
    <lineage>
        <taxon>Eukaryota</taxon>
        <taxon>Fungi</taxon>
        <taxon>Dikarya</taxon>
        <taxon>Ascomycota</taxon>
        <taxon>Pezizomycotina</taxon>
        <taxon>Dothideomycetes</taxon>
        <taxon>Pleosporomycetidae</taxon>
        <taxon>Pleosporales</taxon>
        <taxon>Massarineae</taxon>
        <taxon>Lentitheciaceae</taxon>
        <taxon>Lentithecium</taxon>
    </lineage>
</organism>